<dbReference type="InterPro" id="IPR052719">
    <property type="entry name" value="CvpA-like"/>
</dbReference>
<protein>
    <submittedName>
        <fullName evidence="6">Bacteriocin production protein</fullName>
    </submittedName>
</protein>
<evidence type="ECO:0000256" key="5">
    <source>
        <dbReference type="SAM" id="Phobius"/>
    </source>
</evidence>
<name>A0A918W5U2_9GAMM</name>
<keyword evidence="3 5" id="KW-1133">Transmembrane helix</keyword>
<feature type="transmembrane region" description="Helical" evidence="5">
    <location>
        <begin position="31"/>
        <end position="52"/>
    </location>
</feature>
<evidence type="ECO:0000256" key="2">
    <source>
        <dbReference type="ARBA" id="ARBA00022692"/>
    </source>
</evidence>
<dbReference type="AlphaFoldDB" id="A0A918W5U2"/>
<comment type="caution">
    <text evidence="6">The sequence shown here is derived from an EMBL/GenBank/DDBJ whole genome shotgun (WGS) entry which is preliminary data.</text>
</comment>
<reference evidence="6" key="2">
    <citation type="submission" date="2020-09" db="EMBL/GenBank/DDBJ databases">
        <authorList>
            <person name="Sun Q."/>
            <person name="Kim S."/>
        </authorList>
    </citation>
    <scope>NUCLEOTIDE SEQUENCE</scope>
    <source>
        <strain evidence="6">KCTC 23077</strain>
    </source>
</reference>
<reference evidence="6" key="1">
    <citation type="journal article" date="2014" name="Int. J. Syst. Evol. Microbiol.">
        <title>Complete genome sequence of Corynebacterium casei LMG S-19264T (=DSM 44701T), isolated from a smear-ripened cheese.</title>
        <authorList>
            <consortium name="US DOE Joint Genome Institute (JGI-PGF)"/>
            <person name="Walter F."/>
            <person name="Albersmeier A."/>
            <person name="Kalinowski J."/>
            <person name="Ruckert C."/>
        </authorList>
    </citation>
    <scope>NUCLEOTIDE SEQUENCE</scope>
    <source>
        <strain evidence="6">KCTC 23077</strain>
    </source>
</reference>
<dbReference type="PANTHER" id="PTHR36926:SF1">
    <property type="entry name" value="COLICIN V PRODUCTION PROTEIN"/>
    <property type="match status" value="1"/>
</dbReference>
<dbReference type="GO" id="GO:0009403">
    <property type="term" value="P:toxin biosynthetic process"/>
    <property type="evidence" value="ECO:0007669"/>
    <property type="project" value="InterPro"/>
</dbReference>
<dbReference type="GO" id="GO:0016020">
    <property type="term" value="C:membrane"/>
    <property type="evidence" value="ECO:0007669"/>
    <property type="project" value="UniProtKB-SubCell"/>
</dbReference>
<evidence type="ECO:0000313" key="6">
    <source>
        <dbReference type="EMBL" id="GHA68285.1"/>
    </source>
</evidence>
<comment type="subcellular location">
    <subcellularLocation>
        <location evidence="1">Membrane</location>
        <topology evidence="1">Multi-pass membrane protein</topology>
    </subcellularLocation>
</comment>
<evidence type="ECO:0000256" key="1">
    <source>
        <dbReference type="ARBA" id="ARBA00004141"/>
    </source>
</evidence>
<accession>A0A918W5U2</accession>
<sequence length="181" mass="18741">MAATDWVLVGIVAVSAVFGLMRGFVGVVVSLVAWVLSAWAALNFGGDVSMWLAGHAEPGTTQVLGGYALCFLGVLLLVGLVGWLVRWAMKSAGLGGIDRVLGFALGVVRGGFVACALVLLFGLTAMPQEPEWQASPVVPVLVPGARVLRAWLPEWVAEQVDFGAFDRGPAAAIAAPALTDA</sequence>
<keyword evidence="7" id="KW-1185">Reference proteome</keyword>
<dbReference type="Proteomes" id="UP000646426">
    <property type="component" value="Unassembled WGS sequence"/>
</dbReference>
<proteinExistence type="predicted"/>
<keyword evidence="4 5" id="KW-0472">Membrane</keyword>
<evidence type="ECO:0000313" key="7">
    <source>
        <dbReference type="Proteomes" id="UP000646426"/>
    </source>
</evidence>
<evidence type="ECO:0000256" key="3">
    <source>
        <dbReference type="ARBA" id="ARBA00022989"/>
    </source>
</evidence>
<feature type="transmembrane region" description="Helical" evidence="5">
    <location>
        <begin position="64"/>
        <end position="88"/>
    </location>
</feature>
<keyword evidence="2 5" id="KW-0812">Transmembrane</keyword>
<feature type="transmembrane region" description="Helical" evidence="5">
    <location>
        <begin position="100"/>
        <end position="123"/>
    </location>
</feature>
<organism evidence="6 7">
    <name type="scientific">Cognatilysobacter bugurensis</name>
    <dbReference type="NCBI Taxonomy" id="543356"/>
    <lineage>
        <taxon>Bacteria</taxon>
        <taxon>Pseudomonadati</taxon>
        <taxon>Pseudomonadota</taxon>
        <taxon>Gammaproteobacteria</taxon>
        <taxon>Lysobacterales</taxon>
        <taxon>Lysobacteraceae</taxon>
        <taxon>Cognatilysobacter</taxon>
    </lineage>
</organism>
<gene>
    <name evidence="6" type="ORF">GCM10007067_00110</name>
</gene>
<dbReference type="Pfam" id="PF02674">
    <property type="entry name" value="Colicin_V"/>
    <property type="match status" value="1"/>
</dbReference>
<dbReference type="EMBL" id="BMYD01000001">
    <property type="protein sequence ID" value="GHA68285.1"/>
    <property type="molecule type" value="Genomic_DNA"/>
</dbReference>
<dbReference type="PANTHER" id="PTHR36926">
    <property type="entry name" value="COLICIN V PRODUCTION PROTEIN"/>
    <property type="match status" value="1"/>
</dbReference>
<dbReference type="RefSeq" id="WP_189452121.1">
    <property type="nucleotide sequence ID" value="NZ_BMYD01000001.1"/>
</dbReference>
<evidence type="ECO:0000256" key="4">
    <source>
        <dbReference type="ARBA" id="ARBA00023136"/>
    </source>
</evidence>
<dbReference type="InterPro" id="IPR003825">
    <property type="entry name" value="Colicin-V_CvpA"/>
</dbReference>
<feature type="transmembrane region" description="Helical" evidence="5">
    <location>
        <begin position="6"/>
        <end position="24"/>
    </location>
</feature>